<dbReference type="CDD" id="cd17916">
    <property type="entry name" value="DEXHc_UvrB"/>
    <property type="match status" value="1"/>
</dbReference>
<keyword evidence="5 13" id="KW-0227">DNA damage</keyword>
<dbReference type="Pfam" id="PF04851">
    <property type="entry name" value="ResIII"/>
    <property type="match status" value="1"/>
</dbReference>
<keyword evidence="10 13" id="KW-0742">SOS response</keyword>
<evidence type="ECO:0000256" key="1">
    <source>
        <dbReference type="ARBA" id="ARBA00004496"/>
    </source>
</evidence>
<dbReference type="PROSITE" id="PS51192">
    <property type="entry name" value="HELICASE_ATP_BIND_1"/>
    <property type="match status" value="1"/>
</dbReference>
<dbReference type="InterPro" id="IPR041471">
    <property type="entry name" value="UvrB_inter"/>
</dbReference>
<evidence type="ECO:0000256" key="9">
    <source>
        <dbReference type="ARBA" id="ARBA00023204"/>
    </source>
</evidence>
<dbReference type="HAMAP" id="MF_00204">
    <property type="entry name" value="UvrB"/>
    <property type="match status" value="1"/>
</dbReference>
<dbReference type="NCBIfam" id="NF003673">
    <property type="entry name" value="PRK05298.1"/>
    <property type="match status" value="1"/>
</dbReference>
<comment type="similarity">
    <text evidence="2 13 14">Belongs to the UvrB family.</text>
</comment>
<dbReference type="PROSITE" id="PS50151">
    <property type="entry name" value="UVR"/>
    <property type="match status" value="1"/>
</dbReference>
<dbReference type="SUPFAM" id="SSF46600">
    <property type="entry name" value="C-terminal UvrC-binding domain of UvrB"/>
    <property type="match status" value="1"/>
</dbReference>
<dbReference type="PANTHER" id="PTHR24029:SF0">
    <property type="entry name" value="UVRABC SYSTEM PROTEIN B"/>
    <property type="match status" value="1"/>
</dbReference>
<dbReference type="Pfam" id="PF00271">
    <property type="entry name" value="Helicase_C"/>
    <property type="match status" value="1"/>
</dbReference>
<keyword evidence="3 13" id="KW-0963">Cytoplasm</keyword>
<dbReference type="SMART" id="SM00490">
    <property type="entry name" value="HELICc"/>
    <property type="match status" value="1"/>
</dbReference>
<evidence type="ECO:0000256" key="7">
    <source>
        <dbReference type="ARBA" id="ARBA00022840"/>
    </source>
</evidence>
<dbReference type="EMBL" id="JACHFA010000001">
    <property type="protein sequence ID" value="MBB6031045.1"/>
    <property type="molecule type" value="Genomic_DNA"/>
</dbReference>
<dbReference type="InterPro" id="IPR024759">
    <property type="entry name" value="UvrB_YAD/RRR_dom"/>
</dbReference>
<evidence type="ECO:0000256" key="5">
    <source>
        <dbReference type="ARBA" id="ARBA00022763"/>
    </source>
</evidence>
<dbReference type="InterPro" id="IPR004807">
    <property type="entry name" value="UvrB"/>
</dbReference>
<gene>
    <name evidence="13" type="primary">uvrB</name>
    <name evidence="18" type="ORF">HNR35_000009</name>
</gene>
<dbReference type="InterPro" id="IPR027417">
    <property type="entry name" value="P-loop_NTPase"/>
</dbReference>
<evidence type="ECO:0000256" key="13">
    <source>
        <dbReference type="HAMAP-Rule" id="MF_00204"/>
    </source>
</evidence>
<keyword evidence="19" id="KW-1185">Reference proteome</keyword>
<dbReference type="Proteomes" id="UP000566276">
    <property type="component" value="Unassembled WGS sequence"/>
</dbReference>
<dbReference type="PROSITE" id="PS51194">
    <property type="entry name" value="HELICASE_CTER"/>
    <property type="match status" value="1"/>
</dbReference>
<evidence type="ECO:0000256" key="3">
    <source>
        <dbReference type="ARBA" id="ARBA00022490"/>
    </source>
</evidence>
<dbReference type="InterPro" id="IPR001650">
    <property type="entry name" value="Helicase_C-like"/>
</dbReference>
<name>A0ABR6P5A4_9SPIR</name>
<dbReference type="Pfam" id="PF02151">
    <property type="entry name" value="UVR"/>
    <property type="match status" value="1"/>
</dbReference>
<comment type="subcellular location">
    <subcellularLocation>
        <location evidence="1 13 14">Cytoplasm</location>
    </subcellularLocation>
</comment>
<feature type="short sequence motif" description="Beta-hairpin" evidence="13">
    <location>
        <begin position="96"/>
        <end position="119"/>
    </location>
</feature>
<dbReference type="InterPro" id="IPR014001">
    <property type="entry name" value="Helicase_ATP-bd"/>
</dbReference>
<keyword evidence="4 13" id="KW-0547">Nucleotide-binding</keyword>
<evidence type="ECO:0000259" key="16">
    <source>
        <dbReference type="PROSITE" id="PS51192"/>
    </source>
</evidence>
<feature type="domain" description="UVR" evidence="15">
    <location>
        <begin position="627"/>
        <end position="662"/>
    </location>
</feature>
<dbReference type="NCBIfam" id="TIGR00631">
    <property type="entry name" value="uvrb"/>
    <property type="match status" value="1"/>
</dbReference>
<evidence type="ECO:0000259" key="17">
    <source>
        <dbReference type="PROSITE" id="PS51194"/>
    </source>
</evidence>
<evidence type="ECO:0000313" key="18">
    <source>
        <dbReference type="EMBL" id="MBB6031045.1"/>
    </source>
</evidence>
<comment type="domain">
    <text evidence="13">The beta-hairpin motif is involved in DNA binding.</text>
</comment>
<evidence type="ECO:0000256" key="11">
    <source>
        <dbReference type="ARBA" id="ARBA00026033"/>
    </source>
</evidence>
<comment type="caution">
    <text evidence="18">The sequence shown here is derived from an EMBL/GenBank/DDBJ whole genome shotgun (WGS) entry which is preliminary data.</text>
</comment>
<keyword evidence="9 13" id="KW-0234">DNA repair</keyword>
<organism evidence="18 19">
    <name type="scientific">Borreliella spielmanii</name>
    <dbReference type="NCBI Taxonomy" id="88916"/>
    <lineage>
        <taxon>Bacteria</taxon>
        <taxon>Pseudomonadati</taxon>
        <taxon>Spirochaetota</taxon>
        <taxon>Spirochaetia</taxon>
        <taxon>Spirochaetales</taxon>
        <taxon>Borreliaceae</taxon>
        <taxon>Borreliella</taxon>
    </lineage>
</organism>
<dbReference type="InterPro" id="IPR001943">
    <property type="entry name" value="UVR_dom"/>
</dbReference>
<evidence type="ECO:0000256" key="6">
    <source>
        <dbReference type="ARBA" id="ARBA00022769"/>
    </source>
</evidence>
<evidence type="ECO:0000256" key="10">
    <source>
        <dbReference type="ARBA" id="ARBA00023236"/>
    </source>
</evidence>
<keyword evidence="8 13" id="KW-0267">Excision nuclease</keyword>
<dbReference type="PANTHER" id="PTHR24029">
    <property type="entry name" value="UVRABC SYSTEM PROTEIN B"/>
    <property type="match status" value="1"/>
</dbReference>
<keyword evidence="6 13" id="KW-0228">DNA excision</keyword>
<evidence type="ECO:0000256" key="14">
    <source>
        <dbReference type="RuleBase" id="RU003587"/>
    </source>
</evidence>
<feature type="domain" description="Helicase ATP-binding" evidence="16">
    <location>
        <begin position="30"/>
        <end position="175"/>
    </location>
</feature>
<dbReference type="Pfam" id="PF12344">
    <property type="entry name" value="UvrB"/>
    <property type="match status" value="1"/>
</dbReference>
<accession>A0ABR6P5A4</accession>
<evidence type="ECO:0000256" key="4">
    <source>
        <dbReference type="ARBA" id="ARBA00022741"/>
    </source>
</evidence>
<keyword evidence="7 13" id="KW-0067">ATP-binding</keyword>
<dbReference type="Pfam" id="PF17757">
    <property type="entry name" value="UvrB_inter"/>
    <property type="match status" value="1"/>
</dbReference>
<comment type="function">
    <text evidence="13">The UvrABC repair system catalyzes the recognition and processing of DNA lesions. A damage recognition complex composed of 2 UvrA and 2 UvrB subunits scans DNA for abnormalities. Upon binding of the UvrA(2)B(2) complex to a putative damaged site, the DNA wraps around one UvrB monomer. DNA wrap is dependent on ATP binding by UvrB and probably causes local melting of the DNA helix, facilitating insertion of UvrB beta-hairpin between the DNA strands. Then UvrB probes one DNA strand for the presence of a lesion. If a lesion is found the UvrA subunits dissociate and the UvrB-DNA preincision complex is formed. This complex is subsequently bound by UvrC and the second UvrB is released. If no lesion is found, the DNA wraps around the other UvrB subunit that will check the other stand for damage.</text>
</comment>
<reference evidence="18 19" key="1">
    <citation type="submission" date="2020-08" db="EMBL/GenBank/DDBJ databases">
        <title>Genomic Encyclopedia of Type Strains, Phase IV (KMG-IV): sequencing the most valuable type-strain genomes for metagenomic binning, comparative biology and taxonomic classification.</title>
        <authorList>
            <person name="Goeker M."/>
        </authorList>
    </citation>
    <scope>NUCLEOTIDE SEQUENCE [LARGE SCALE GENOMIC DNA]</scope>
    <source>
        <strain evidence="18 19">DSM 16813</strain>
    </source>
</reference>
<evidence type="ECO:0000313" key="19">
    <source>
        <dbReference type="Proteomes" id="UP000566276"/>
    </source>
</evidence>
<proteinExistence type="inferred from homology"/>
<sequence>MVVELMIDFFLKSEYLPAGDQPKAIKEIEDSILLGNKYQTLKGVTGSGKTFTIANIIKDLNRPALVVSHNKTLAAQLYREFKDFFPNNAVEYFVSYYDYYQPESYVPSKDLFIEKEATINAEIEIKRIRTVTSLAKRRDVIVVATVSSIYALGSPDFFKKSAREFFVGQRISIKEISDIFVELYYERTLMNLERDKFSVKGDVVEVWPSSEHGEFAYRICLDFDEIVKIYRISSFSKKNLGATNSFTLFAKSYFVIPYQNVLEAIPKISYDLDLQCQYFKDNGKLVEAERLKQRVEYDLEMLRETGFCSGIENYSKYLSGSTMGRPYCLFDFFPKDYLLFVDESHVTLPQFRGMYNGDYSRKLNLVNFGFRLPAALENRPLKYDEFDALINQVIFVSATPGFEENDKSSVVVDQIIRPTGLVDPEIVTRHSDGQMEDLYIEIQKRVALKERVLITTLTKKMSEDLTEYLVNLGVKAKYLHSELDTLERVEVISLLRKSEIDVIVGINLLREGLDIPEVSLVVILDADKVGFLRSTTSLIQTIGRAARNSNGLVIMYYDKISVAMQEAIEETNRRRQIQIDYNKKNNIIPKTIVKKIQNILEKELNNKNKNISYDFEKIISGEKLSKKKLIDKLKFELEEAVNDERFEDAIVLRDKIKELSSKGSQ</sequence>
<comment type="subunit">
    <text evidence="11 13 14">Forms a heterotetramer with UvrA during the search for lesions. Interacts with UvrC in an incision complex.</text>
</comment>
<evidence type="ECO:0000256" key="12">
    <source>
        <dbReference type="ARBA" id="ARBA00029504"/>
    </source>
</evidence>
<dbReference type="InterPro" id="IPR006935">
    <property type="entry name" value="Helicase/UvrB_N"/>
</dbReference>
<dbReference type="InterPro" id="IPR036876">
    <property type="entry name" value="UVR_dom_sf"/>
</dbReference>
<evidence type="ECO:0000259" key="15">
    <source>
        <dbReference type="PROSITE" id="PS50151"/>
    </source>
</evidence>
<dbReference type="CDD" id="cd18790">
    <property type="entry name" value="SF2_C_UvrB"/>
    <property type="match status" value="1"/>
</dbReference>
<evidence type="ECO:0000256" key="8">
    <source>
        <dbReference type="ARBA" id="ARBA00022881"/>
    </source>
</evidence>
<dbReference type="Gene3D" id="3.40.50.300">
    <property type="entry name" value="P-loop containing nucleotide triphosphate hydrolases"/>
    <property type="match status" value="3"/>
</dbReference>
<evidence type="ECO:0000256" key="2">
    <source>
        <dbReference type="ARBA" id="ARBA00008533"/>
    </source>
</evidence>
<dbReference type="SMART" id="SM00487">
    <property type="entry name" value="DEXDc"/>
    <property type="match status" value="1"/>
</dbReference>
<feature type="binding site" evidence="13">
    <location>
        <begin position="43"/>
        <end position="50"/>
    </location>
    <ligand>
        <name>ATP</name>
        <dbReference type="ChEBI" id="CHEBI:30616"/>
    </ligand>
</feature>
<dbReference type="SUPFAM" id="SSF52540">
    <property type="entry name" value="P-loop containing nucleoside triphosphate hydrolases"/>
    <property type="match status" value="2"/>
</dbReference>
<feature type="domain" description="Helicase C-terminal" evidence="17">
    <location>
        <begin position="434"/>
        <end position="600"/>
    </location>
</feature>
<protein>
    <recommendedName>
        <fullName evidence="12 13">UvrABC system protein B</fullName>
        <shortName evidence="13">Protein UvrB</shortName>
    </recommendedName>
    <alternativeName>
        <fullName evidence="13">Excinuclease ABC subunit B</fullName>
    </alternativeName>
</protein>